<evidence type="ECO:0000313" key="2">
    <source>
        <dbReference type="EMBL" id="QEE15964.1"/>
    </source>
</evidence>
<keyword evidence="1" id="KW-1133">Transmembrane helix</keyword>
<evidence type="ECO:0000313" key="3">
    <source>
        <dbReference type="Proteomes" id="UP000321408"/>
    </source>
</evidence>
<gene>
    <name evidence="2" type="ORF">DSAG12_01792</name>
</gene>
<keyword evidence="1" id="KW-0812">Transmembrane</keyword>
<sequence>MKSKINLLRYIIRRTIATIHIIVIVLFLTLIMTFNMPENPFVNALGGEGGLYKPILFQFYNYSAVAIGLFWTRFIFVYIGGFIIFTTYKGIRLGFGKIQIVKNTQNIAERKIITVK</sequence>
<dbReference type="KEGG" id="psyt:DSAG12_01792"/>
<dbReference type="EMBL" id="CP042905">
    <property type="protein sequence ID" value="QEE15964.1"/>
    <property type="molecule type" value="Genomic_DNA"/>
</dbReference>
<organism evidence="2 3">
    <name type="scientific">Promethearchaeum syntrophicum</name>
    <dbReference type="NCBI Taxonomy" id="2594042"/>
    <lineage>
        <taxon>Archaea</taxon>
        <taxon>Promethearchaeati</taxon>
        <taxon>Promethearchaeota</taxon>
        <taxon>Promethearchaeia</taxon>
        <taxon>Promethearchaeales</taxon>
        <taxon>Promethearchaeaceae</taxon>
        <taxon>Promethearchaeum</taxon>
    </lineage>
</organism>
<name>A0A5B9D9Z2_9ARCH</name>
<keyword evidence="3" id="KW-1185">Reference proteome</keyword>
<reference evidence="2 3" key="2">
    <citation type="journal article" date="2024" name="Int. J. Syst. Evol. Microbiol.">
        <title>Promethearchaeum syntrophicum gen. nov., sp. nov., an anaerobic, obligately syntrophic archaeon, the first isolate of the lineage 'Asgard' archaea, and proposal of the new archaeal phylum Promethearchaeota phyl. nov. and kingdom Promethearchaeati regn. nov.</title>
        <authorList>
            <person name="Imachi H."/>
            <person name="Nobu M.K."/>
            <person name="Kato S."/>
            <person name="Takaki Y."/>
            <person name="Miyazaki M."/>
            <person name="Miyata M."/>
            <person name="Ogawara M."/>
            <person name="Saito Y."/>
            <person name="Sakai S."/>
            <person name="Tahara Y.O."/>
            <person name="Takano Y."/>
            <person name="Tasumi E."/>
            <person name="Uematsu K."/>
            <person name="Yoshimura T."/>
            <person name="Itoh T."/>
            <person name="Ohkuma M."/>
            <person name="Takai K."/>
        </authorList>
    </citation>
    <scope>NUCLEOTIDE SEQUENCE [LARGE SCALE GENOMIC DNA]</scope>
    <source>
        <strain evidence="2 3">MK-D1</strain>
    </source>
</reference>
<dbReference type="AlphaFoldDB" id="A0A5B9D9Z2"/>
<accession>A0A5B9D9Z2</accession>
<dbReference type="GeneID" id="41329784"/>
<feature type="transmembrane region" description="Helical" evidence="1">
    <location>
        <begin position="59"/>
        <end position="85"/>
    </location>
</feature>
<protein>
    <submittedName>
        <fullName evidence="2">Uncharacterized protein</fullName>
    </submittedName>
</protein>
<reference evidence="2 3" key="1">
    <citation type="journal article" date="2020" name="Nature">
        <title>Isolation of an archaeon at the prokaryote-eukaryote interface.</title>
        <authorList>
            <person name="Imachi H."/>
            <person name="Nobu M.K."/>
            <person name="Nakahara N."/>
            <person name="Morono Y."/>
            <person name="Ogawara M."/>
            <person name="Takaki Y."/>
            <person name="Takano Y."/>
            <person name="Uematsu K."/>
            <person name="Ikuta T."/>
            <person name="Ito M."/>
            <person name="Matsui Y."/>
            <person name="Miyazaki M."/>
            <person name="Murata K."/>
            <person name="Saito Y."/>
            <person name="Sakai S."/>
            <person name="Song C."/>
            <person name="Tasumi E."/>
            <person name="Yamanaka Y."/>
            <person name="Yamaguchi T."/>
            <person name="Kamagata Y."/>
            <person name="Tamaki H."/>
            <person name="Takai K."/>
        </authorList>
    </citation>
    <scope>NUCLEOTIDE SEQUENCE [LARGE SCALE GENOMIC DNA]</scope>
    <source>
        <strain evidence="2 3">MK-D1</strain>
    </source>
</reference>
<keyword evidence="1" id="KW-0472">Membrane</keyword>
<feature type="transmembrane region" description="Helical" evidence="1">
    <location>
        <begin position="12"/>
        <end position="34"/>
    </location>
</feature>
<dbReference type="RefSeq" id="WP_147662858.1">
    <property type="nucleotide sequence ID" value="NZ_CP042905.2"/>
</dbReference>
<dbReference type="Proteomes" id="UP000321408">
    <property type="component" value="Chromosome"/>
</dbReference>
<evidence type="ECO:0000256" key="1">
    <source>
        <dbReference type="SAM" id="Phobius"/>
    </source>
</evidence>
<proteinExistence type="predicted"/>